<dbReference type="PANTHER" id="PTHR42756:SF1">
    <property type="entry name" value="TRANSCRIPTIONAL REPRESSOR OF EMRAB OPERON"/>
    <property type="match status" value="1"/>
</dbReference>
<organism evidence="5 6">
    <name type="scientific">Georgfuchsia toluolica</name>
    <dbReference type="NCBI Taxonomy" id="424218"/>
    <lineage>
        <taxon>Bacteria</taxon>
        <taxon>Pseudomonadati</taxon>
        <taxon>Pseudomonadota</taxon>
        <taxon>Betaproteobacteria</taxon>
        <taxon>Nitrosomonadales</taxon>
        <taxon>Sterolibacteriaceae</taxon>
        <taxon>Georgfuchsia</taxon>
    </lineage>
</organism>
<dbReference type="InterPro" id="IPR000835">
    <property type="entry name" value="HTH_MarR-typ"/>
</dbReference>
<sequence>MSKTARRAPFLSVLRELTQCYQAFERYSAAHIQTLKLTPPQFDVIATLGNTQGMTFRELGERTLITKGTLTGVVDRLEAKGIVSRESCPEDGRATIVRLTRQGDKIFDRAFPAHISHLREAFGQVCEQELAVLEQGLSSLRKALSAAADNKKENQ</sequence>
<protein>
    <submittedName>
        <fullName evidence="5">Transcriptional Regulator, MarR family</fullName>
    </submittedName>
</protein>
<evidence type="ECO:0000313" key="6">
    <source>
        <dbReference type="Proteomes" id="UP000742786"/>
    </source>
</evidence>
<reference evidence="5" key="1">
    <citation type="submission" date="2021-04" db="EMBL/GenBank/DDBJ databases">
        <authorList>
            <person name="Hornung B."/>
        </authorList>
    </citation>
    <scope>NUCLEOTIDE SEQUENCE</scope>
    <source>
        <strain evidence="5">G5G6</strain>
    </source>
</reference>
<proteinExistence type="predicted"/>
<keyword evidence="1" id="KW-0805">Transcription regulation</keyword>
<feature type="domain" description="HTH marR-type" evidence="4">
    <location>
        <begin position="7"/>
        <end position="142"/>
    </location>
</feature>
<dbReference type="GO" id="GO:0003700">
    <property type="term" value="F:DNA-binding transcription factor activity"/>
    <property type="evidence" value="ECO:0007669"/>
    <property type="project" value="InterPro"/>
</dbReference>
<keyword evidence="2" id="KW-0238">DNA-binding</keyword>
<evidence type="ECO:0000256" key="1">
    <source>
        <dbReference type="ARBA" id="ARBA00023015"/>
    </source>
</evidence>
<dbReference type="Gene3D" id="1.10.10.10">
    <property type="entry name" value="Winged helix-like DNA-binding domain superfamily/Winged helix DNA-binding domain"/>
    <property type="match status" value="1"/>
</dbReference>
<dbReference type="PRINTS" id="PR00598">
    <property type="entry name" value="HTHMARR"/>
</dbReference>
<evidence type="ECO:0000256" key="3">
    <source>
        <dbReference type="ARBA" id="ARBA00023163"/>
    </source>
</evidence>
<accession>A0A916JAD4</accession>
<dbReference type="EMBL" id="CAJQUM010000001">
    <property type="protein sequence ID" value="CAG4885278.1"/>
    <property type="molecule type" value="Genomic_DNA"/>
</dbReference>
<dbReference type="SUPFAM" id="SSF46785">
    <property type="entry name" value="Winged helix' DNA-binding domain"/>
    <property type="match status" value="1"/>
</dbReference>
<dbReference type="PROSITE" id="PS50995">
    <property type="entry name" value="HTH_MARR_2"/>
    <property type="match status" value="1"/>
</dbReference>
<evidence type="ECO:0000313" key="5">
    <source>
        <dbReference type="EMBL" id="CAG4885278.1"/>
    </source>
</evidence>
<dbReference type="AlphaFoldDB" id="A0A916JAD4"/>
<dbReference type="RefSeq" id="WP_220637036.1">
    <property type="nucleotide sequence ID" value="NZ_CAJQUM010000001.1"/>
</dbReference>
<dbReference type="Proteomes" id="UP000742786">
    <property type="component" value="Unassembled WGS sequence"/>
</dbReference>
<dbReference type="InterPro" id="IPR036388">
    <property type="entry name" value="WH-like_DNA-bd_sf"/>
</dbReference>
<evidence type="ECO:0000256" key="2">
    <source>
        <dbReference type="ARBA" id="ARBA00023125"/>
    </source>
</evidence>
<dbReference type="InterPro" id="IPR036390">
    <property type="entry name" value="WH_DNA-bd_sf"/>
</dbReference>
<dbReference type="Pfam" id="PF12802">
    <property type="entry name" value="MarR_2"/>
    <property type="match status" value="1"/>
</dbReference>
<keyword evidence="6" id="KW-1185">Reference proteome</keyword>
<dbReference type="GO" id="GO:0003677">
    <property type="term" value="F:DNA binding"/>
    <property type="evidence" value="ECO:0007669"/>
    <property type="project" value="UniProtKB-KW"/>
</dbReference>
<dbReference type="SMART" id="SM00347">
    <property type="entry name" value="HTH_MARR"/>
    <property type="match status" value="1"/>
</dbReference>
<evidence type="ECO:0000259" key="4">
    <source>
        <dbReference type="PROSITE" id="PS50995"/>
    </source>
</evidence>
<comment type="caution">
    <text evidence="5">The sequence shown here is derived from an EMBL/GenBank/DDBJ whole genome shotgun (WGS) entry which is preliminary data.</text>
</comment>
<gene>
    <name evidence="5" type="ORF">GTOL_13161</name>
</gene>
<dbReference type="PANTHER" id="PTHR42756">
    <property type="entry name" value="TRANSCRIPTIONAL REGULATOR, MARR"/>
    <property type="match status" value="1"/>
</dbReference>
<name>A0A916JAD4_9PROT</name>
<keyword evidence="3" id="KW-0804">Transcription</keyword>